<gene>
    <name evidence="2" type="ORF">LCPAC302_00680</name>
</gene>
<dbReference type="PANTHER" id="PTHR45806">
    <property type="entry name" value="SYNAPTOBREVIN HOMOLOG YKT6"/>
    <property type="match status" value="1"/>
</dbReference>
<sequence length="189" mass="22187">MTVIYVILFFDTDKLEPLDYKIYKSGTNFVERKLLSEFVEFGKKEFLQKLVFPEDEFIISVANGSFLVFVTKMNQVGCAILTSNVDKLDRSLHLVSIGLIRDYMKMNTIPENPNVILYWAKKEEVLSNLDNTKKVLLRTLSKVIEKGEKIEELIDKTDTLSKQYKIFFKSSRKLNSCCWIFYRPKWISR</sequence>
<accession>A0A481Z6H4</accession>
<dbReference type="InterPro" id="IPR042855">
    <property type="entry name" value="V_SNARE_CC"/>
</dbReference>
<dbReference type="EMBL" id="MK500537">
    <property type="protein sequence ID" value="QBK91448.1"/>
    <property type="molecule type" value="Genomic_DNA"/>
</dbReference>
<dbReference type="Pfam" id="PF00957">
    <property type="entry name" value="Synaptobrevin"/>
    <property type="match status" value="1"/>
</dbReference>
<reference evidence="2" key="1">
    <citation type="journal article" date="2019" name="MBio">
        <title>Virus Genomes from Deep Sea Sediments Expand the Ocean Megavirome and Support Independent Origins of Viral Gigantism.</title>
        <authorList>
            <person name="Backstrom D."/>
            <person name="Yutin N."/>
            <person name="Jorgensen S.L."/>
            <person name="Dharamshi J."/>
            <person name="Homa F."/>
            <person name="Zaremba-Niedwiedzka K."/>
            <person name="Spang A."/>
            <person name="Wolf Y.I."/>
            <person name="Koonin E.V."/>
            <person name="Ettema T.J."/>
        </authorList>
    </citation>
    <scope>NUCLEOTIDE SEQUENCE</scope>
</reference>
<name>A0A481Z6H4_9VIRU</name>
<protein>
    <submittedName>
        <fullName evidence="2">Synaptobrevin</fullName>
    </submittedName>
</protein>
<dbReference type="Gene3D" id="1.20.5.110">
    <property type="match status" value="1"/>
</dbReference>
<dbReference type="SUPFAM" id="SSF58038">
    <property type="entry name" value="SNARE fusion complex"/>
    <property type="match status" value="1"/>
</dbReference>
<evidence type="ECO:0000259" key="1">
    <source>
        <dbReference type="PROSITE" id="PS50892"/>
    </source>
</evidence>
<dbReference type="PANTHER" id="PTHR45806:SF1">
    <property type="entry name" value="SYNAPTOBREVIN HOMOLOG YKT6"/>
    <property type="match status" value="1"/>
</dbReference>
<proteinExistence type="predicted"/>
<organism evidence="2">
    <name type="scientific">Pithovirus LCPAC302</name>
    <dbReference type="NCBI Taxonomy" id="2506593"/>
    <lineage>
        <taxon>Viruses</taxon>
        <taxon>Pithoviruses</taxon>
    </lineage>
</organism>
<feature type="domain" description="V-SNARE coiled-coil homology" evidence="1">
    <location>
        <begin position="121"/>
        <end position="181"/>
    </location>
</feature>
<dbReference type="PROSITE" id="PS50892">
    <property type="entry name" value="V_SNARE"/>
    <property type="match status" value="1"/>
</dbReference>
<evidence type="ECO:0000313" key="2">
    <source>
        <dbReference type="EMBL" id="QBK91448.1"/>
    </source>
</evidence>
<dbReference type="GO" id="GO:0005484">
    <property type="term" value="F:SNAP receptor activity"/>
    <property type="evidence" value="ECO:0007669"/>
    <property type="project" value="TreeGrafter"/>
</dbReference>